<gene>
    <name evidence="2" type="ORF">NTJ_15881</name>
</gene>
<name>A0ABN7BFC7_9HEMI</name>
<reference evidence="2 3" key="1">
    <citation type="submission" date="2023-09" db="EMBL/GenBank/DDBJ databases">
        <title>Nesidiocoris tenuis whole genome shotgun sequence.</title>
        <authorList>
            <person name="Shibata T."/>
            <person name="Shimoda M."/>
            <person name="Kobayashi T."/>
            <person name="Uehara T."/>
        </authorList>
    </citation>
    <scope>NUCLEOTIDE SEQUENCE [LARGE SCALE GENOMIC DNA]</scope>
    <source>
        <strain evidence="2 3">Japan</strain>
    </source>
</reference>
<protein>
    <submittedName>
        <fullName evidence="2">Uncharacterized protein</fullName>
    </submittedName>
</protein>
<evidence type="ECO:0000256" key="1">
    <source>
        <dbReference type="SAM" id="MobiDB-lite"/>
    </source>
</evidence>
<proteinExistence type="predicted"/>
<organism evidence="2 3">
    <name type="scientific">Nesidiocoris tenuis</name>
    <dbReference type="NCBI Taxonomy" id="355587"/>
    <lineage>
        <taxon>Eukaryota</taxon>
        <taxon>Metazoa</taxon>
        <taxon>Ecdysozoa</taxon>
        <taxon>Arthropoda</taxon>
        <taxon>Hexapoda</taxon>
        <taxon>Insecta</taxon>
        <taxon>Pterygota</taxon>
        <taxon>Neoptera</taxon>
        <taxon>Paraneoptera</taxon>
        <taxon>Hemiptera</taxon>
        <taxon>Heteroptera</taxon>
        <taxon>Panheteroptera</taxon>
        <taxon>Cimicomorpha</taxon>
        <taxon>Miridae</taxon>
        <taxon>Dicyphina</taxon>
        <taxon>Nesidiocoris</taxon>
    </lineage>
</organism>
<evidence type="ECO:0000313" key="2">
    <source>
        <dbReference type="EMBL" id="BET03063.1"/>
    </source>
</evidence>
<dbReference type="EMBL" id="AP028923">
    <property type="protein sequence ID" value="BET03063.1"/>
    <property type="molecule type" value="Genomic_DNA"/>
</dbReference>
<accession>A0ABN7BFC7</accession>
<dbReference type="Proteomes" id="UP001307889">
    <property type="component" value="Chromosome 15"/>
</dbReference>
<feature type="region of interest" description="Disordered" evidence="1">
    <location>
        <begin position="17"/>
        <end position="54"/>
    </location>
</feature>
<feature type="compositionally biased region" description="Low complexity" evidence="1">
    <location>
        <begin position="28"/>
        <end position="37"/>
    </location>
</feature>
<evidence type="ECO:0000313" key="3">
    <source>
        <dbReference type="Proteomes" id="UP001307889"/>
    </source>
</evidence>
<sequence length="103" mass="10682">MLRTYLYKPYNVARVSSTRGLREESGVPTPAAPRSASGSGGSSHPRPPLLGPPGFFTPALGPIVWTSSSLTPVPGQQLSLPLVRQIGAPFAGALSCTPTVGRK</sequence>
<keyword evidence="3" id="KW-1185">Reference proteome</keyword>